<feature type="transmembrane region" description="Helical" evidence="1">
    <location>
        <begin position="99"/>
        <end position="120"/>
    </location>
</feature>
<dbReference type="RefSeq" id="WP_007308146.1">
    <property type="nucleotide sequence ID" value="NZ_AESD01000823.1"/>
</dbReference>
<feature type="transmembrane region" description="Helical" evidence="1">
    <location>
        <begin position="419"/>
        <end position="439"/>
    </location>
</feature>
<evidence type="ECO:0000256" key="1">
    <source>
        <dbReference type="SAM" id="Phobius"/>
    </source>
</evidence>
<proteinExistence type="predicted"/>
<keyword evidence="1" id="KW-0472">Membrane</keyword>
<feature type="transmembrane region" description="Helical" evidence="1">
    <location>
        <begin position="476"/>
        <end position="500"/>
    </location>
</feature>
<dbReference type="EMBL" id="AESD01000823">
    <property type="protein sequence ID" value="EHJ09910.1"/>
    <property type="molecule type" value="Genomic_DNA"/>
</dbReference>
<name>G5JD26_CROWT</name>
<evidence type="ECO:0000313" key="2">
    <source>
        <dbReference type="EMBL" id="EHJ09910.1"/>
    </source>
</evidence>
<dbReference type="AlphaFoldDB" id="G5JD26"/>
<comment type="caution">
    <text evidence="2">The sequence shown here is derived from an EMBL/GenBank/DDBJ whole genome shotgun (WGS) entry which is preliminary data.</text>
</comment>
<protein>
    <submittedName>
        <fullName evidence="2">Uncharacterized protein</fullName>
    </submittedName>
</protein>
<keyword evidence="1" id="KW-1133">Transmembrane helix</keyword>
<gene>
    <name evidence="2" type="ORF">CWATWH0003_5325</name>
</gene>
<dbReference type="PATRIC" id="fig|423471.3.peg.4975"/>
<reference evidence="2 3" key="1">
    <citation type="journal article" date="2011" name="Front. Microbiol.">
        <title>Two Strains of Crocosphaera watsonii with Highly Conserved Genomes are Distinguished by Strain-Specific Features.</title>
        <authorList>
            <person name="Bench S.R."/>
            <person name="Ilikchyan I.N."/>
            <person name="Tripp H.J."/>
            <person name="Zehr J.P."/>
        </authorList>
    </citation>
    <scope>NUCLEOTIDE SEQUENCE [LARGE SCALE GENOMIC DNA]</scope>
    <source>
        <strain evidence="2 3">WH 0003</strain>
    </source>
</reference>
<keyword evidence="1" id="KW-0812">Transmembrane</keyword>
<accession>G5JD26</accession>
<organism evidence="2 3">
    <name type="scientific">Crocosphaera watsonii WH 0003</name>
    <dbReference type="NCBI Taxonomy" id="423471"/>
    <lineage>
        <taxon>Bacteria</taxon>
        <taxon>Bacillati</taxon>
        <taxon>Cyanobacteriota</taxon>
        <taxon>Cyanophyceae</taxon>
        <taxon>Oscillatoriophycideae</taxon>
        <taxon>Chroococcales</taxon>
        <taxon>Aphanothecaceae</taxon>
        <taxon>Crocosphaera</taxon>
    </lineage>
</organism>
<dbReference type="Proteomes" id="UP000003477">
    <property type="component" value="Unassembled WGS sequence"/>
</dbReference>
<feature type="transmembrane region" description="Helical" evidence="1">
    <location>
        <begin position="359"/>
        <end position="381"/>
    </location>
</feature>
<feature type="transmembrane region" description="Helical" evidence="1">
    <location>
        <begin position="247"/>
        <end position="268"/>
    </location>
</feature>
<feature type="transmembrane region" description="Helical" evidence="1">
    <location>
        <begin position="329"/>
        <end position="347"/>
    </location>
</feature>
<sequence length="572" mass="64299">MLVTYIDKIGDWNPQLIRELKGRFKVRNLSIAAVIAFGIQFLLLLAFDAQLPMDSITSPQSSRYCTANSPGRYSSYRLSCIKDLLGNWVINWQLWWLDIFKVLSVIGLFILLTAGAYLLIADLSKEENRGTLNFIRLSPHSSQNILLGKILGVPSIIYFLSAILCPLHLIAGIQARISPSLILAYYLGIIISCAFFYSLSLLFGLVSSGLGGFQAFLCSGLVLMFLFITTSVLFSSHDFISHTPFDWLMLFYPGTILAYLVESTYIPVKTADIDYETLEQFAWYGKQFWQNSFLGISFIFANYGLWIYWINQALNRRFRNPNATWLSKVNSYGISASFIIITTGFIFQSGRWGDIEDHIFANIIILQMFIIGFACLLMVALSPHRQTLYDWARYRHESTENSRSLVRDLILGEKSPSPLAIALNVAIMFAYLIPTALIAPLDHPFGVLLALFITLNLLIIYAVIGQRILLFKLPKPTLIATGVIGVLMFIPPLIFAILQLDPNKAVTPWLFTIFSVVASYDNLEMLSIMSVMFSLLSQWGLIALGSYEMGKCLQKAGESETKLLLNSSGRLI</sequence>
<feature type="transmembrane region" description="Helical" evidence="1">
    <location>
        <begin position="212"/>
        <end position="235"/>
    </location>
</feature>
<feature type="transmembrane region" description="Helical" evidence="1">
    <location>
        <begin position="183"/>
        <end position="206"/>
    </location>
</feature>
<dbReference type="GeneID" id="88768643"/>
<feature type="transmembrane region" description="Helical" evidence="1">
    <location>
        <begin position="288"/>
        <end position="309"/>
    </location>
</feature>
<feature type="transmembrane region" description="Helical" evidence="1">
    <location>
        <begin position="29"/>
        <end position="47"/>
    </location>
</feature>
<feature type="transmembrane region" description="Helical" evidence="1">
    <location>
        <begin position="525"/>
        <end position="545"/>
    </location>
</feature>
<evidence type="ECO:0000313" key="3">
    <source>
        <dbReference type="Proteomes" id="UP000003477"/>
    </source>
</evidence>
<feature type="transmembrane region" description="Helical" evidence="1">
    <location>
        <begin position="445"/>
        <end position="464"/>
    </location>
</feature>
<feature type="transmembrane region" description="Helical" evidence="1">
    <location>
        <begin position="150"/>
        <end position="171"/>
    </location>
</feature>